<sequence length="143" mass="15434">MHEGRGVSRISWDLNSQYGERVDDGAPAWEDPGAGSGNKISLVDLTKKKAARPLENDGLWHDGINTLDASSKYGGDQARASDGAMAPGWHGRRETCVVNAAILKSKFPHTGGKEFYKPIVVDLDLPVVMDDDYAEPATAHTQS</sequence>
<comment type="caution">
    <text evidence="1">The sequence shown here is derived from an EMBL/GenBank/DDBJ whole genome shotgun (WGS) entry which is preliminary data.</text>
</comment>
<dbReference type="Proteomes" id="UP001148737">
    <property type="component" value="Unassembled WGS sequence"/>
</dbReference>
<reference evidence="1" key="1">
    <citation type="submission" date="2022-07" db="EMBL/GenBank/DDBJ databases">
        <title>Genome Sequence of Lecanicillium saksenae.</title>
        <authorList>
            <person name="Buettner E."/>
        </authorList>
    </citation>
    <scope>NUCLEOTIDE SEQUENCE</scope>
    <source>
        <strain evidence="1">VT-O1</strain>
    </source>
</reference>
<name>A0ACC1QJ99_9HYPO</name>
<keyword evidence="2" id="KW-1185">Reference proteome</keyword>
<protein>
    <submittedName>
        <fullName evidence="1">Uncharacterized protein</fullName>
    </submittedName>
</protein>
<evidence type="ECO:0000313" key="1">
    <source>
        <dbReference type="EMBL" id="KAJ3476076.1"/>
    </source>
</evidence>
<dbReference type="EMBL" id="JANAKD010001851">
    <property type="protein sequence ID" value="KAJ3476076.1"/>
    <property type="molecule type" value="Genomic_DNA"/>
</dbReference>
<gene>
    <name evidence="1" type="ORF">NLG97_g9245</name>
</gene>
<evidence type="ECO:0000313" key="2">
    <source>
        <dbReference type="Proteomes" id="UP001148737"/>
    </source>
</evidence>
<proteinExistence type="predicted"/>
<organism evidence="1 2">
    <name type="scientific">Lecanicillium saksenae</name>
    <dbReference type="NCBI Taxonomy" id="468837"/>
    <lineage>
        <taxon>Eukaryota</taxon>
        <taxon>Fungi</taxon>
        <taxon>Dikarya</taxon>
        <taxon>Ascomycota</taxon>
        <taxon>Pezizomycotina</taxon>
        <taxon>Sordariomycetes</taxon>
        <taxon>Hypocreomycetidae</taxon>
        <taxon>Hypocreales</taxon>
        <taxon>Cordycipitaceae</taxon>
        <taxon>Lecanicillium</taxon>
    </lineage>
</organism>
<accession>A0ACC1QJ99</accession>